<keyword evidence="4" id="KW-1185">Reference proteome</keyword>
<accession>A0ABD3MK92</accession>
<organism evidence="3 4">
    <name type="scientific">Stephanodiscus triporus</name>
    <dbReference type="NCBI Taxonomy" id="2934178"/>
    <lineage>
        <taxon>Eukaryota</taxon>
        <taxon>Sar</taxon>
        <taxon>Stramenopiles</taxon>
        <taxon>Ochrophyta</taxon>
        <taxon>Bacillariophyta</taxon>
        <taxon>Coscinodiscophyceae</taxon>
        <taxon>Thalassiosirophycidae</taxon>
        <taxon>Stephanodiscales</taxon>
        <taxon>Stephanodiscaceae</taxon>
        <taxon>Stephanodiscus</taxon>
    </lineage>
</organism>
<dbReference type="Pfam" id="PF03372">
    <property type="entry name" value="Exo_endo_phos"/>
    <property type="match status" value="1"/>
</dbReference>
<dbReference type="SUPFAM" id="SSF56219">
    <property type="entry name" value="DNase I-like"/>
    <property type="match status" value="1"/>
</dbReference>
<sequence>MGGQRTGGGNDDGDGRDGSIVWVDTLNDDDGCPGPGRRTSRTDAPRRFSILSWNILAQSLYESQYQRRRIQQVAPASPSQPRLPTSSSSSSSSYPHPHPWSKRHKRIVEVLSHANADVVCLQECEHNSFRYDLVPALSNLGYDGIAQEDDRPDAPTVLRESSKHRDPRHHIAATFWRRDAFEPVGESSARSRTLTTILRQRGRSDGGGGGGGGEEEEGGGGGNMRTRTTITPTVAVVNAHLEGHPRRFAERTHQLQHALADLAKRVRREDDDGGVRSSGTAAESIVDDLNALIVAGDFNCELQSSACSTYLRMGRLGRQAGLGGAHGEDSLVLPPSLLETTEATEVLHPIMEWGRALPEDAMADVEPHPFRRNGLTSAYPAWLGRDDPRSHFTFCSESNKRPVPGLDQIWFTSMTLERAGLRRMFVDDSGLWERYFYDDVEVEKRREDERRNVLATGLPSLECKYPSDHLPIGAIFKWRLDECRDYDGSGRDDSVPCTDVGEVRVLSVVDSEGNDVQKVMQNSKQRAQMQEHSLMNPREELDYLLNSCPYDSEAQRSDVKFVLSPIDPPLSLASSERPTPDQMMQLDARHVKKAQLLSTASLGVRPWLKNIWKANKQVGKWDRQRLVEKHL</sequence>
<dbReference type="EMBL" id="JALLAZ020001771">
    <property type="protein sequence ID" value="KAL3764495.1"/>
    <property type="molecule type" value="Genomic_DNA"/>
</dbReference>
<reference evidence="3 4" key="1">
    <citation type="submission" date="2024-10" db="EMBL/GenBank/DDBJ databases">
        <title>Updated reference genomes for cyclostephanoid diatoms.</title>
        <authorList>
            <person name="Roberts W.R."/>
            <person name="Alverson A.J."/>
        </authorList>
    </citation>
    <scope>NUCLEOTIDE SEQUENCE [LARGE SCALE GENOMIC DNA]</scope>
    <source>
        <strain evidence="3 4">AJA276-08</strain>
    </source>
</reference>
<feature type="region of interest" description="Disordered" evidence="1">
    <location>
        <begin position="146"/>
        <end position="169"/>
    </location>
</feature>
<dbReference type="AlphaFoldDB" id="A0ABD3MK92"/>
<feature type="compositionally biased region" description="Low complexity" evidence="1">
    <location>
        <begin position="77"/>
        <end position="95"/>
    </location>
</feature>
<comment type="caution">
    <text evidence="3">The sequence shown here is derived from an EMBL/GenBank/DDBJ whole genome shotgun (WGS) entry which is preliminary data.</text>
</comment>
<feature type="region of interest" description="Disordered" evidence="1">
    <location>
        <begin position="71"/>
        <end position="100"/>
    </location>
</feature>
<dbReference type="Gene3D" id="3.60.10.10">
    <property type="entry name" value="Endonuclease/exonuclease/phosphatase"/>
    <property type="match status" value="1"/>
</dbReference>
<feature type="region of interest" description="Disordered" evidence="1">
    <location>
        <begin position="1"/>
        <end position="43"/>
    </location>
</feature>
<gene>
    <name evidence="3" type="ORF">ACHAW5_004758</name>
</gene>
<dbReference type="InterPro" id="IPR005135">
    <property type="entry name" value="Endo/exonuclease/phosphatase"/>
</dbReference>
<evidence type="ECO:0000313" key="3">
    <source>
        <dbReference type="EMBL" id="KAL3764495.1"/>
    </source>
</evidence>
<evidence type="ECO:0000259" key="2">
    <source>
        <dbReference type="Pfam" id="PF03372"/>
    </source>
</evidence>
<proteinExistence type="predicted"/>
<dbReference type="Proteomes" id="UP001530315">
    <property type="component" value="Unassembled WGS sequence"/>
</dbReference>
<dbReference type="InterPro" id="IPR050410">
    <property type="entry name" value="CCR4/nocturin_mRNA_transcr"/>
</dbReference>
<feature type="compositionally biased region" description="Gly residues" evidence="1">
    <location>
        <begin position="1"/>
        <end position="10"/>
    </location>
</feature>
<feature type="region of interest" description="Disordered" evidence="1">
    <location>
        <begin position="184"/>
        <end position="227"/>
    </location>
</feature>
<dbReference type="InterPro" id="IPR036691">
    <property type="entry name" value="Endo/exonu/phosph_ase_sf"/>
</dbReference>
<evidence type="ECO:0000256" key="1">
    <source>
        <dbReference type="SAM" id="MobiDB-lite"/>
    </source>
</evidence>
<dbReference type="PANTHER" id="PTHR12121:SF34">
    <property type="entry name" value="PROTEIN ANGEL"/>
    <property type="match status" value="1"/>
</dbReference>
<name>A0ABD3MK92_9STRA</name>
<dbReference type="PANTHER" id="PTHR12121">
    <property type="entry name" value="CARBON CATABOLITE REPRESSOR PROTEIN 4"/>
    <property type="match status" value="1"/>
</dbReference>
<feature type="domain" description="Endonuclease/exonuclease/phosphatase" evidence="2">
    <location>
        <begin position="51"/>
        <end position="349"/>
    </location>
</feature>
<feature type="compositionally biased region" description="Polar residues" evidence="1">
    <location>
        <begin position="188"/>
        <end position="198"/>
    </location>
</feature>
<protein>
    <recommendedName>
        <fullName evidence="2">Endonuclease/exonuclease/phosphatase domain-containing protein</fullName>
    </recommendedName>
</protein>
<evidence type="ECO:0000313" key="4">
    <source>
        <dbReference type="Proteomes" id="UP001530315"/>
    </source>
</evidence>